<organism evidence="7 8">
    <name type="scientific">Natronococcus pandeyae</name>
    <dbReference type="NCBI Taxonomy" id="2055836"/>
    <lineage>
        <taxon>Archaea</taxon>
        <taxon>Methanobacteriati</taxon>
        <taxon>Methanobacteriota</taxon>
        <taxon>Stenosarchaea group</taxon>
        <taxon>Halobacteria</taxon>
        <taxon>Halobacteriales</taxon>
        <taxon>Natrialbaceae</taxon>
        <taxon>Natronococcus</taxon>
    </lineage>
</organism>
<dbReference type="EMBL" id="PHNJ01000004">
    <property type="protein sequence ID" value="TYL38879.1"/>
    <property type="molecule type" value="Genomic_DNA"/>
</dbReference>
<dbReference type="PANTHER" id="PTHR37316">
    <property type="entry name" value="TEICHOIC ACID GLYCEROL-PHOSPHATE PRIMASE"/>
    <property type="match status" value="1"/>
</dbReference>
<dbReference type="InterPro" id="IPR051612">
    <property type="entry name" value="Teichoic_Acid_Biosynth"/>
</dbReference>
<protein>
    <submittedName>
        <fullName evidence="7">Glycosyl/glycerophosphate transferase</fullName>
    </submittedName>
</protein>
<evidence type="ECO:0000256" key="5">
    <source>
        <dbReference type="ARBA" id="ARBA00022944"/>
    </source>
</evidence>
<keyword evidence="4 7" id="KW-0808">Transferase</keyword>
<gene>
    <name evidence="7" type="ORF">CV102_10245</name>
</gene>
<keyword evidence="3" id="KW-1003">Cell membrane</keyword>
<proteinExistence type="inferred from homology"/>
<evidence type="ECO:0000256" key="3">
    <source>
        <dbReference type="ARBA" id="ARBA00022475"/>
    </source>
</evidence>
<dbReference type="Gene3D" id="3.40.50.12580">
    <property type="match status" value="1"/>
</dbReference>
<evidence type="ECO:0000313" key="8">
    <source>
        <dbReference type="Proteomes" id="UP000766904"/>
    </source>
</evidence>
<comment type="caution">
    <text evidence="7">The sequence shown here is derived from an EMBL/GenBank/DDBJ whole genome shotgun (WGS) entry which is preliminary data.</text>
</comment>
<reference evidence="7" key="1">
    <citation type="submission" date="2017-11" db="EMBL/GenBank/DDBJ databases">
        <authorList>
            <person name="Kajale S.C."/>
            <person name="Sharma A."/>
        </authorList>
    </citation>
    <scope>NUCLEOTIDE SEQUENCE</scope>
    <source>
        <strain evidence="7">LS1_42</strain>
    </source>
</reference>
<evidence type="ECO:0000313" key="7">
    <source>
        <dbReference type="EMBL" id="TYL38879.1"/>
    </source>
</evidence>
<comment type="similarity">
    <text evidence="2">Belongs to the CDP-glycerol glycerophosphotransferase family.</text>
</comment>
<dbReference type="Pfam" id="PF04464">
    <property type="entry name" value="Glyphos_transf"/>
    <property type="match status" value="1"/>
</dbReference>
<dbReference type="InterPro" id="IPR043149">
    <property type="entry name" value="TagF_N"/>
</dbReference>
<sequence>MVPVLSPIVRYALRAVLFVVSLVVPRTDTVWVFGADGGQRFVDNSKYLYLYANAHRGHLRAVWLSRNDDTVRRLQEMGYEAYRTDSLWGMWLNLRSQYAFVTHGMPDVNRWCSGGATTVVLWHGVALKRIGWDYDYSEFRGVLAKGKTIIKQNLIDRFDYVTVTSDAMIEPFSSAFRMDPNRILVTGYPRNDVLTESPAESDPGPNVEDDDDLRRRCVDETVLLYAPTKHWETDGNVVDQLELAELERQMTEIDAHLLFKPHPAEPFDLDGAERHRLSLVPEGTDIYPLLKHVDVLITDYSSIYFDYLLVDNPIVFYPFDLDEYRSHRGFYLDYESVTPGPIATTFDGLLQGIEEALDHDEFAEERRAVRETYLRPPNTGRCEAVCDLFDPAVERG</sequence>
<keyword evidence="8" id="KW-1185">Reference proteome</keyword>
<keyword evidence="6" id="KW-0472">Membrane</keyword>
<dbReference type="AlphaFoldDB" id="A0A8J8Q757"/>
<dbReference type="Gene3D" id="3.40.50.11820">
    <property type="match status" value="1"/>
</dbReference>
<accession>A0A8J8Q757</accession>
<comment type="subcellular location">
    <subcellularLocation>
        <location evidence="1">Cell membrane</location>
        <topology evidence="1">Peripheral membrane protein</topology>
    </subcellularLocation>
</comment>
<evidence type="ECO:0000256" key="6">
    <source>
        <dbReference type="ARBA" id="ARBA00023136"/>
    </source>
</evidence>
<dbReference type="SUPFAM" id="SSF53756">
    <property type="entry name" value="UDP-Glycosyltransferase/glycogen phosphorylase"/>
    <property type="match status" value="1"/>
</dbReference>
<evidence type="ECO:0000256" key="2">
    <source>
        <dbReference type="ARBA" id="ARBA00010488"/>
    </source>
</evidence>
<evidence type="ECO:0000256" key="1">
    <source>
        <dbReference type="ARBA" id="ARBA00004202"/>
    </source>
</evidence>
<dbReference type="PANTHER" id="PTHR37316:SF3">
    <property type="entry name" value="TEICHOIC ACID GLYCEROL-PHOSPHATE TRANSFERASE"/>
    <property type="match status" value="1"/>
</dbReference>
<keyword evidence="5" id="KW-0777">Teichoic acid biosynthesis</keyword>
<dbReference type="InterPro" id="IPR007554">
    <property type="entry name" value="Glycerophosphate_synth"/>
</dbReference>
<dbReference type="Proteomes" id="UP000766904">
    <property type="component" value="Unassembled WGS sequence"/>
</dbReference>
<dbReference type="GO" id="GO:0005886">
    <property type="term" value="C:plasma membrane"/>
    <property type="evidence" value="ECO:0007669"/>
    <property type="project" value="UniProtKB-SubCell"/>
</dbReference>
<dbReference type="GO" id="GO:0047355">
    <property type="term" value="F:CDP-glycerol glycerophosphotransferase activity"/>
    <property type="evidence" value="ECO:0007669"/>
    <property type="project" value="InterPro"/>
</dbReference>
<dbReference type="InterPro" id="IPR043148">
    <property type="entry name" value="TagF_C"/>
</dbReference>
<name>A0A8J8Q757_9EURY</name>
<evidence type="ECO:0000256" key="4">
    <source>
        <dbReference type="ARBA" id="ARBA00022679"/>
    </source>
</evidence>